<reference evidence="1 2" key="1">
    <citation type="submission" date="2016-10" db="EMBL/GenBank/DDBJ databases">
        <authorList>
            <person name="de Groot N.N."/>
        </authorList>
    </citation>
    <scope>NUCLEOTIDE SEQUENCE [LARGE SCALE GENOMIC DNA]</scope>
    <source>
        <strain evidence="1 2">CGMCC 1.12333</strain>
    </source>
</reference>
<evidence type="ECO:0000313" key="2">
    <source>
        <dbReference type="Proteomes" id="UP000199138"/>
    </source>
</evidence>
<dbReference type="Gene3D" id="2.60.40.10">
    <property type="entry name" value="Immunoglobulins"/>
    <property type="match status" value="1"/>
</dbReference>
<sequence length="208" mass="22650">MKNYKVLISYFYLKDAEVSPFANHILSNLTGNTNFTLAEGMLTNLATADATYLDLYNTLSPNGTRTNTTAKNNARAEVLDLLRQLASMVNLQAYGDKDKLQSSGFPLAKTPEPSKPLNAPEFVSVQVGKAKGSILVQVTNLKQADFYVFAYTDDSTITDPAKMQQVSSKQTSVEITGLTSGVTYYVSAAYRNASDKVYYAPITSIVAP</sequence>
<keyword evidence="2" id="KW-1185">Reference proteome</keyword>
<proteinExistence type="predicted"/>
<dbReference type="InterPro" id="IPR013783">
    <property type="entry name" value="Ig-like_fold"/>
</dbReference>
<dbReference type="SUPFAM" id="SSF49265">
    <property type="entry name" value="Fibronectin type III"/>
    <property type="match status" value="1"/>
</dbReference>
<organism evidence="1 2">
    <name type="scientific">Pustulibacterium marinum</name>
    <dbReference type="NCBI Taxonomy" id="1224947"/>
    <lineage>
        <taxon>Bacteria</taxon>
        <taxon>Pseudomonadati</taxon>
        <taxon>Bacteroidota</taxon>
        <taxon>Flavobacteriia</taxon>
        <taxon>Flavobacteriales</taxon>
        <taxon>Flavobacteriaceae</taxon>
        <taxon>Pustulibacterium</taxon>
    </lineage>
</organism>
<dbReference type="OrthoDB" id="1491402at2"/>
<accession>A0A1I7IDL6</accession>
<dbReference type="RefSeq" id="WP_093026146.1">
    <property type="nucleotide sequence ID" value="NZ_FPBK01000015.1"/>
</dbReference>
<dbReference type="AlphaFoldDB" id="A0A1I7IDL6"/>
<gene>
    <name evidence="1" type="ORF">SAMN05216480_11537</name>
</gene>
<evidence type="ECO:0008006" key="3">
    <source>
        <dbReference type="Google" id="ProtNLM"/>
    </source>
</evidence>
<dbReference type="InterPro" id="IPR036116">
    <property type="entry name" value="FN3_sf"/>
</dbReference>
<dbReference type="EMBL" id="FPBK01000015">
    <property type="protein sequence ID" value="SFU71024.1"/>
    <property type="molecule type" value="Genomic_DNA"/>
</dbReference>
<evidence type="ECO:0000313" key="1">
    <source>
        <dbReference type="EMBL" id="SFU71024.1"/>
    </source>
</evidence>
<protein>
    <recommendedName>
        <fullName evidence="3">Fibronectin type-III domain-containing protein</fullName>
    </recommendedName>
</protein>
<name>A0A1I7IDL6_9FLAO</name>
<dbReference type="Proteomes" id="UP000199138">
    <property type="component" value="Unassembled WGS sequence"/>
</dbReference>